<dbReference type="AlphaFoldDB" id="A0A8J7RMJ7"/>
<feature type="transmembrane region" description="Helical" evidence="2">
    <location>
        <begin position="36"/>
        <end position="56"/>
    </location>
</feature>
<dbReference type="Gene3D" id="2.40.50.90">
    <property type="match status" value="1"/>
</dbReference>
<evidence type="ECO:0000256" key="2">
    <source>
        <dbReference type="SAM" id="Phobius"/>
    </source>
</evidence>
<keyword evidence="5" id="KW-1185">Reference proteome</keyword>
<evidence type="ECO:0000256" key="1">
    <source>
        <dbReference type="SAM" id="MobiDB-lite"/>
    </source>
</evidence>
<keyword evidence="2" id="KW-0812">Transmembrane</keyword>
<evidence type="ECO:0000259" key="3">
    <source>
        <dbReference type="PROSITE" id="PS50830"/>
    </source>
</evidence>
<keyword evidence="2" id="KW-1133">Transmembrane helix</keyword>
<dbReference type="Proteomes" id="UP000666240">
    <property type="component" value="Unassembled WGS sequence"/>
</dbReference>
<keyword evidence="2" id="KW-0472">Membrane</keyword>
<dbReference type="PROSITE" id="PS50830">
    <property type="entry name" value="TNASE_3"/>
    <property type="match status" value="1"/>
</dbReference>
<dbReference type="Pfam" id="PF00565">
    <property type="entry name" value="SNase"/>
    <property type="match status" value="1"/>
</dbReference>
<reference evidence="4" key="1">
    <citation type="submission" date="2021-03" db="EMBL/GenBank/DDBJ databases">
        <title>Genome sequencing and assembly of Tianweitania sediminis.</title>
        <authorList>
            <person name="Chhetri G."/>
        </authorList>
    </citation>
    <scope>NUCLEOTIDE SEQUENCE</scope>
    <source>
        <strain evidence="4">Z8</strain>
    </source>
</reference>
<evidence type="ECO:0000313" key="4">
    <source>
        <dbReference type="EMBL" id="MBP0439881.1"/>
    </source>
</evidence>
<comment type="caution">
    <text evidence="4">The sequence shown here is derived from an EMBL/GenBank/DDBJ whole genome shotgun (WGS) entry which is preliminary data.</text>
</comment>
<name>A0A8J7RMJ7_9HYPH</name>
<proteinExistence type="predicted"/>
<dbReference type="EMBL" id="JAGIYY010000004">
    <property type="protein sequence ID" value="MBP0439881.1"/>
    <property type="molecule type" value="Genomic_DNA"/>
</dbReference>
<evidence type="ECO:0000313" key="5">
    <source>
        <dbReference type="Proteomes" id="UP000666240"/>
    </source>
</evidence>
<feature type="domain" description="TNase-like" evidence="3">
    <location>
        <begin position="97"/>
        <end position="188"/>
    </location>
</feature>
<gene>
    <name evidence="4" type="ORF">J5Y06_14580</name>
</gene>
<feature type="region of interest" description="Disordered" evidence="1">
    <location>
        <begin position="1"/>
        <end position="31"/>
    </location>
</feature>
<accession>A0A8J7RMJ7</accession>
<dbReference type="InterPro" id="IPR035437">
    <property type="entry name" value="SNase_OB-fold_sf"/>
</dbReference>
<dbReference type="RefSeq" id="WP_209335900.1">
    <property type="nucleotide sequence ID" value="NZ_JAGIYY010000004.1"/>
</dbReference>
<organism evidence="4 5">
    <name type="scientific">Tianweitania sediminis</name>
    <dbReference type="NCBI Taxonomy" id="1502156"/>
    <lineage>
        <taxon>Bacteria</taxon>
        <taxon>Pseudomonadati</taxon>
        <taxon>Pseudomonadota</taxon>
        <taxon>Alphaproteobacteria</taxon>
        <taxon>Hyphomicrobiales</taxon>
        <taxon>Phyllobacteriaceae</taxon>
        <taxon>Tianweitania</taxon>
    </lineage>
</organism>
<feature type="compositionally biased region" description="Basic and acidic residues" evidence="1">
    <location>
        <begin position="1"/>
        <end position="25"/>
    </location>
</feature>
<sequence>MGRIVDFRPRTPKGWDHRPGRDAQPRRRVRRRRRSVLPDRLGFLVFAALCVGALALHEDWSEPTVDLVGYFRPEPATAPSRPNLISQRFSLCGSGRRINCVVDGDTLWIGGEKIRVADINTPETAEPQCRSEAQLGERAKRRLVELVNAGPFELRQTDRDQDRYGRSLRVLVRNGRSLGATLVAEGLAHGWDGARRSWCA</sequence>
<dbReference type="SUPFAM" id="SSF50199">
    <property type="entry name" value="Staphylococcal nuclease"/>
    <property type="match status" value="1"/>
</dbReference>
<protein>
    <submittedName>
        <fullName evidence="4">Thermonuclease family protein</fullName>
    </submittedName>
</protein>
<dbReference type="InterPro" id="IPR016071">
    <property type="entry name" value="Staphylococal_nuclease_OB-fold"/>
</dbReference>